<comment type="similarity">
    <text evidence="2">Belongs to the DNA polymerase type-C family. DnaE subfamily.</text>
</comment>
<dbReference type="Gene3D" id="1.10.10.1600">
    <property type="entry name" value="Bacterial DNA polymerase III alpha subunit, thumb domain"/>
    <property type="match status" value="1"/>
</dbReference>
<dbReference type="Pfam" id="PF07733">
    <property type="entry name" value="DNA_pol3_alpha"/>
    <property type="match status" value="1"/>
</dbReference>
<evidence type="ECO:0000256" key="9">
    <source>
        <dbReference type="ARBA" id="ARBA00025611"/>
    </source>
</evidence>
<evidence type="ECO:0000256" key="6">
    <source>
        <dbReference type="ARBA" id="ARBA00022695"/>
    </source>
</evidence>
<dbReference type="EC" id="2.7.7.7" evidence="3"/>
<keyword evidence="5 13" id="KW-0808">Transferase</keyword>
<comment type="subunit">
    <text evidence="10">DNA polymerase III contains a core (composed of alpha, epsilon and theta chains) that associates with a tau subunit. This core dimerizes to form the POLIII' complex. PolIII' associates with the gamma complex (composed of gamma, delta, delta', psi and chi chains) and with the beta chain to form the complete DNA polymerase III complex.</text>
</comment>
<evidence type="ECO:0000256" key="10">
    <source>
        <dbReference type="ARBA" id="ARBA00026073"/>
    </source>
</evidence>
<organism evidence="13 14">
    <name type="scientific">Streptococcus pseudoporcinus</name>
    <dbReference type="NCBI Taxonomy" id="361101"/>
    <lineage>
        <taxon>Bacteria</taxon>
        <taxon>Bacillati</taxon>
        <taxon>Bacillota</taxon>
        <taxon>Bacilli</taxon>
        <taxon>Lactobacillales</taxon>
        <taxon>Streptococcaceae</taxon>
        <taxon>Streptococcus</taxon>
    </lineage>
</organism>
<dbReference type="InterPro" id="IPR004805">
    <property type="entry name" value="DnaE2/DnaE/PolC"/>
</dbReference>
<dbReference type="GO" id="GO:0003676">
    <property type="term" value="F:nucleic acid binding"/>
    <property type="evidence" value="ECO:0007669"/>
    <property type="project" value="InterPro"/>
</dbReference>
<dbReference type="InterPro" id="IPR040982">
    <property type="entry name" value="DNA_pol3_finger"/>
</dbReference>
<dbReference type="NCBIfam" id="TIGR00594">
    <property type="entry name" value="polc"/>
    <property type="match status" value="1"/>
</dbReference>
<evidence type="ECO:0000313" key="14">
    <source>
        <dbReference type="Proteomes" id="UP000394068"/>
    </source>
</evidence>
<dbReference type="Pfam" id="PF17657">
    <property type="entry name" value="DNA_pol3_finger"/>
    <property type="match status" value="1"/>
</dbReference>
<dbReference type="Pfam" id="PF14579">
    <property type="entry name" value="HHH_6"/>
    <property type="match status" value="1"/>
</dbReference>
<dbReference type="NCBIfam" id="NF005582">
    <property type="entry name" value="PRK07279.1"/>
    <property type="match status" value="1"/>
</dbReference>
<evidence type="ECO:0000256" key="2">
    <source>
        <dbReference type="ARBA" id="ARBA00009496"/>
    </source>
</evidence>
<dbReference type="InterPro" id="IPR003141">
    <property type="entry name" value="Pol/His_phosphatase_N"/>
</dbReference>
<dbReference type="InterPro" id="IPR041931">
    <property type="entry name" value="DNA_pol3_alpha_thumb_dom"/>
</dbReference>
<dbReference type="GO" id="GO:0008408">
    <property type="term" value="F:3'-5' exonuclease activity"/>
    <property type="evidence" value="ECO:0007669"/>
    <property type="project" value="InterPro"/>
</dbReference>
<protein>
    <recommendedName>
        <fullName evidence="4">DNA polymerase III subunit alpha</fullName>
        <ecNumber evidence="3">2.7.7.7</ecNumber>
    </recommendedName>
</protein>
<sequence length="1036" mass="119421">MFVQLDTKTVYSFMDSLIDLDHYISEAKRIGYQSIGIMDKDCLYAAYHFILKAQKAGLQPILGLAIEYPIQGKEESLYLLAKNNLGYQNLLKISTLRMSAEFTPEHIKDFLDGLMVILPYQPHLHGIELGFPYFTGVFEETKLVQPLPLQNLIPLRTVRYFSDSERETLQVLHAIRDNVTLSETKVVEAGQYLKDPKEIAQKFEELYPGINDHLADLLKDIRYEFDHEFKLPRFNRQRAAKEELKELTEDGLKKKGLWQVIYQERLEKELQIISDMGFDDYFLIVWDLLRFGRSKGYYMGMGRGSAAGSLVAYALNITGIDPVKHNLLFERFLNKERYSMPDIDIDLPDIYRSEFLHYVRNRYGSDHSAQIVTFSTFGAKQAIRDVFKRFGVPEYEISNLSKKIAFKDTLTSIYEKNISFRQTINSRLEFQKAFEIAKRIEGNPRQTSIHAAGIVMSDDLLTDHIPLKEGIEMMVTQYDAPAVEANGLLKMDFLGLRNLTFVQKMKEKVAKDFGKDIIIEEIDLEDPKTLELFAKGDTKGIFQFEQSGAISLLKRIKPKRFEEIVATTSLNRPGASDYTNNFIKRRSGQEKIDLIDPIIAPILEPTYGIMLYQEQVMQIAQVFAGFTLGKADLLRRAMSKKNLSEMKKMENDFLEGAARLGRSEETARLLFNRMEKFAGYGFNRSHAFAYSALAFQLAYFKAHYPAVFFDVIMNYSNSDYISDALESDFKVVPLTINNIPYNDKIDNNKIYMGLKNIKGLPRDLAYWIIEKRPFSSIESFLSTLPAKYQKKDLLEPLFAIGLFDLFESNRRKVLNNLDGLLIFVSELGSLFADSSFSWSDCDDFSNREKYQLEENYIGIGLSPHPLLEIAEKTDQAFTPITKLLKDSEHTILVQIEKVRIIRTKSSGQQMAFLTVTDTKKKIDVTVFPQEFLQFNYLLTEGQMVFIQGRVKERDNRLQIVAQTITVANQKKYWILLDTHENDQRVAKILEEFTGQYPVVIHYQKTKETLQLNHILVDGSLELEEALKELVVKTVFR</sequence>
<feature type="domain" description="Polymerase/histidinol phosphatase N-terminal" evidence="12">
    <location>
        <begin position="3"/>
        <end position="70"/>
    </location>
</feature>
<proteinExistence type="inferred from homology"/>
<comment type="catalytic activity">
    <reaction evidence="11">
        <text>DNA(n) + a 2'-deoxyribonucleoside 5'-triphosphate = DNA(n+1) + diphosphate</text>
        <dbReference type="Rhea" id="RHEA:22508"/>
        <dbReference type="Rhea" id="RHEA-COMP:17339"/>
        <dbReference type="Rhea" id="RHEA-COMP:17340"/>
        <dbReference type="ChEBI" id="CHEBI:33019"/>
        <dbReference type="ChEBI" id="CHEBI:61560"/>
        <dbReference type="ChEBI" id="CHEBI:173112"/>
        <dbReference type="EC" id="2.7.7.7"/>
    </reaction>
</comment>
<dbReference type="InterPro" id="IPR011708">
    <property type="entry name" value="DNA_pol3_alpha_NTPase_dom"/>
</dbReference>
<keyword evidence="7" id="KW-0235">DNA replication</keyword>
<dbReference type="Pfam" id="PF02811">
    <property type="entry name" value="PHP"/>
    <property type="match status" value="1"/>
</dbReference>
<evidence type="ECO:0000256" key="7">
    <source>
        <dbReference type="ARBA" id="ARBA00022705"/>
    </source>
</evidence>
<dbReference type="Gene3D" id="3.20.20.140">
    <property type="entry name" value="Metal-dependent hydrolases"/>
    <property type="match status" value="1"/>
</dbReference>
<evidence type="ECO:0000256" key="4">
    <source>
        <dbReference type="ARBA" id="ARBA00019114"/>
    </source>
</evidence>
<reference evidence="13 14" key="1">
    <citation type="submission" date="2019-05" db="EMBL/GenBank/DDBJ databases">
        <authorList>
            <consortium name="Pathogen Informatics"/>
        </authorList>
    </citation>
    <scope>NUCLEOTIDE SEQUENCE [LARGE SCALE GENOMIC DNA]</scope>
    <source>
        <strain evidence="13 14">NCTC5386</strain>
    </source>
</reference>
<dbReference type="InterPro" id="IPR012340">
    <property type="entry name" value="NA-bd_OB-fold"/>
</dbReference>
<accession>A0A4U9XR52</accession>
<dbReference type="GO" id="GO:0006260">
    <property type="term" value="P:DNA replication"/>
    <property type="evidence" value="ECO:0007669"/>
    <property type="project" value="UniProtKB-KW"/>
</dbReference>
<evidence type="ECO:0000256" key="3">
    <source>
        <dbReference type="ARBA" id="ARBA00012417"/>
    </source>
</evidence>
<evidence type="ECO:0000256" key="1">
    <source>
        <dbReference type="ARBA" id="ARBA00004496"/>
    </source>
</evidence>
<dbReference type="EMBL" id="CABEHT010000001">
    <property type="protein sequence ID" value="VTS15225.1"/>
    <property type="molecule type" value="Genomic_DNA"/>
</dbReference>
<dbReference type="PANTHER" id="PTHR32294:SF0">
    <property type="entry name" value="DNA POLYMERASE III SUBUNIT ALPHA"/>
    <property type="match status" value="1"/>
</dbReference>
<evidence type="ECO:0000259" key="12">
    <source>
        <dbReference type="SMART" id="SM00481"/>
    </source>
</evidence>
<gene>
    <name evidence="13" type="primary">dnaE</name>
    <name evidence="13" type="ORF">NCTC5386_01337</name>
</gene>
<dbReference type="Pfam" id="PF01336">
    <property type="entry name" value="tRNA_anti-codon"/>
    <property type="match status" value="1"/>
</dbReference>
<comment type="function">
    <text evidence="9">DNA polymerase III is a complex, multichain enzyme responsible for most of the replicative synthesis in bacteria. This DNA polymerase also exhibits 3' to 5' exonuclease activity. The alpha chain is the DNA polymerase.</text>
</comment>
<dbReference type="InterPro" id="IPR029460">
    <property type="entry name" value="DNAPol_HHH"/>
</dbReference>
<dbReference type="Gene3D" id="2.40.50.140">
    <property type="entry name" value="Nucleic acid-binding proteins"/>
    <property type="match status" value="1"/>
</dbReference>
<dbReference type="InterPro" id="IPR004365">
    <property type="entry name" value="NA-bd_OB_tRNA"/>
</dbReference>
<dbReference type="CDD" id="cd07431">
    <property type="entry name" value="PHP_PolIIIA"/>
    <property type="match status" value="1"/>
</dbReference>
<comment type="subcellular location">
    <subcellularLocation>
        <location evidence="1">Cytoplasm</location>
    </subcellularLocation>
</comment>
<dbReference type="Proteomes" id="UP000394068">
    <property type="component" value="Unassembled WGS sequence"/>
</dbReference>
<dbReference type="AlphaFoldDB" id="A0A4U9XR52"/>
<evidence type="ECO:0000256" key="8">
    <source>
        <dbReference type="ARBA" id="ARBA00022932"/>
    </source>
</evidence>
<evidence type="ECO:0000256" key="5">
    <source>
        <dbReference type="ARBA" id="ARBA00022679"/>
    </source>
</evidence>
<dbReference type="CDD" id="cd04485">
    <property type="entry name" value="DnaE_OBF"/>
    <property type="match status" value="1"/>
</dbReference>
<dbReference type="GO" id="GO:0003887">
    <property type="term" value="F:DNA-directed DNA polymerase activity"/>
    <property type="evidence" value="ECO:0007669"/>
    <property type="project" value="UniProtKB-KW"/>
</dbReference>
<dbReference type="GO" id="GO:0005737">
    <property type="term" value="C:cytoplasm"/>
    <property type="evidence" value="ECO:0007669"/>
    <property type="project" value="UniProtKB-SubCell"/>
</dbReference>
<dbReference type="PANTHER" id="PTHR32294">
    <property type="entry name" value="DNA POLYMERASE III SUBUNIT ALPHA"/>
    <property type="match status" value="1"/>
</dbReference>
<dbReference type="SMART" id="SM00481">
    <property type="entry name" value="POLIIIAc"/>
    <property type="match status" value="1"/>
</dbReference>
<evidence type="ECO:0000256" key="11">
    <source>
        <dbReference type="ARBA" id="ARBA00049244"/>
    </source>
</evidence>
<evidence type="ECO:0000313" key="13">
    <source>
        <dbReference type="EMBL" id="VTS15225.1"/>
    </source>
</evidence>
<name>A0A4U9XR52_9STRE</name>
<dbReference type="RefSeq" id="WP_077321906.1">
    <property type="nucleotide sequence ID" value="NZ_CABEHT010000001.1"/>
</dbReference>
<keyword evidence="8" id="KW-0239">DNA-directed DNA polymerase</keyword>
<keyword evidence="6 13" id="KW-0548">Nucleotidyltransferase</keyword>
<dbReference type="InterPro" id="IPR004013">
    <property type="entry name" value="PHP_dom"/>
</dbReference>